<protein>
    <recommendedName>
        <fullName evidence="1">HTH cro/C1-type domain-containing protein</fullName>
    </recommendedName>
</protein>
<dbReference type="EMBL" id="PPEK01000007">
    <property type="protein sequence ID" value="PNV67527.1"/>
    <property type="molecule type" value="Genomic_DNA"/>
</dbReference>
<dbReference type="AlphaFoldDB" id="A0A2K2UB29"/>
<accession>A0A2K2UB29</accession>
<dbReference type="CDD" id="cd00093">
    <property type="entry name" value="HTH_XRE"/>
    <property type="match status" value="1"/>
</dbReference>
<evidence type="ECO:0000313" key="3">
    <source>
        <dbReference type="Proteomes" id="UP000236197"/>
    </source>
</evidence>
<dbReference type="Pfam" id="PF12844">
    <property type="entry name" value="HTH_19"/>
    <property type="match status" value="1"/>
</dbReference>
<dbReference type="InterPro" id="IPR010982">
    <property type="entry name" value="Lambda_DNA-bd_dom_sf"/>
</dbReference>
<organism evidence="2 3">
    <name type="scientific">Enteroscipio rubneri</name>
    <dbReference type="NCBI Taxonomy" id="2070686"/>
    <lineage>
        <taxon>Bacteria</taxon>
        <taxon>Bacillati</taxon>
        <taxon>Actinomycetota</taxon>
        <taxon>Coriobacteriia</taxon>
        <taxon>Eggerthellales</taxon>
        <taxon>Eggerthellaceae</taxon>
        <taxon>Enteroscipio</taxon>
    </lineage>
</organism>
<dbReference type="SUPFAM" id="SSF47413">
    <property type="entry name" value="lambda repressor-like DNA-binding domains"/>
    <property type="match status" value="1"/>
</dbReference>
<dbReference type="Proteomes" id="UP000236197">
    <property type="component" value="Unassembled WGS sequence"/>
</dbReference>
<comment type="caution">
    <text evidence="2">The sequence shown here is derived from an EMBL/GenBank/DDBJ whole genome shotgun (WGS) entry which is preliminary data.</text>
</comment>
<evidence type="ECO:0000259" key="1">
    <source>
        <dbReference type="PROSITE" id="PS50943"/>
    </source>
</evidence>
<keyword evidence="3" id="KW-1185">Reference proteome</keyword>
<dbReference type="PROSITE" id="PS50943">
    <property type="entry name" value="HTH_CROC1"/>
    <property type="match status" value="1"/>
</dbReference>
<name>A0A2K2UB29_9ACTN</name>
<gene>
    <name evidence="2" type="ORF">C2L71_06825</name>
</gene>
<sequence length="71" mass="8031">MKITQLENQRHKADNGRGITKAELARRAKMQGNIIGWIEEGRFKPYDSQLKKLANALGVDDPNQLLELVEA</sequence>
<dbReference type="Gene3D" id="1.10.260.40">
    <property type="entry name" value="lambda repressor-like DNA-binding domains"/>
    <property type="match status" value="1"/>
</dbReference>
<dbReference type="InterPro" id="IPR001387">
    <property type="entry name" value="Cro/C1-type_HTH"/>
</dbReference>
<feature type="domain" description="HTH cro/C1-type" evidence="1">
    <location>
        <begin position="17"/>
        <end position="65"/>
    </location>
</feature>
<dbReference type="RefSeq" id="WP_103265038.1">
    <property type="nucleotide sequence ID" value="NZ_CABMLE010000007.1"/>
</dbReference>
<dbReference type="OrthoDB" id="3177733at2"/>
<reference evidence="3" key="1">
    <citation type="submission" date="2018-01" db="EMBL/GenBank/DDBJ databases">
        <title>Rubneribacter badeniensis gen. nov., sp. nov., and Colonibacter rubneri, gen. nov., sp. nov., WGS of new members of the Eggerthellaceae.</title>
        <authorList>
            <person name="Danylec N."/>
            <person name="Stoll D.A."/>
            <person name="Doetsch A."/>
            <person name="Kulling S.E."/>
            <person name="Huch M."/>
        </authorList>
    </citation>
    <scope>NUCLEOTIDE SEQUENCE [LARGE SCALE GENOMIC DNA]</scope>
    <source>
        <strain evidence="3">ResAG-96</strain>
    </source>
</reference>
<proteinExistence type="predicted"/>
<evidence type="ECO:0000313" key="2">
    <source>
        <dbReference type="EMBL" id="PNV67527.1"/>
    </source>
</evidence>
<dbReference type="GO" id="GO:0003677">
    <property type="term" value="F:DNA binding"/>
    <property type="evidence" value="ECO:0007669"/>
    <property type="project" value="InterPro"/>
</dbReference>